<evidence type="ECO:0000313" key="1">
    <source>
        <dbReference type="EMBL" id="TXC62961.1"/>
    </source>
</evidence>
<protein>
    <submittedName>
        <fullName evidence="1">Uncharacterized protein</fullName>
    </submittedName>
</protein>
<proteinExistence type="predicted"/>
<accession>A0A5C6TSG4</accession>
<sequence>MTHQAPPPPPSPADPGRQVAQLRELLRLVDGFAGNGGGAHDSALDEAARVSAAYERALPIVQRRFDTRAAEAAIWAAAGVEALLASGEVPPPAAAARLAGQVARALDGLAKILD</sequence>
<keyword evidence="2" id="KW-1185">Reference proteome</keyword>
<name>A0A5C6TSG4_9SPHN</name>
<dbReference type="RefSeq" id="WP_147042357.1">
    <property type="nucleotide sequence ID" value="NZ_BAABIR010000002.1"/>
</dbReference>
<evidence type="ECO:0000313" key="2">
    <source>
        <dbReference type="Proteomes" id="UP000321249"/>
    </source>
</evidence>
<dbReference type="Proteomes" id="UP000321249">
    <property type="component" value="Unassembled WGS sequence"/>
</dbReference>
<gene>
    <name evidence="1" type="ORF">FRZ32_04325</name>
</gene>
<dbReference type="EMBL" id="VOQQ01000001">
    <property type="protein sequence ID" value="TXC62961.1"/>
    <property type="molecule type" value="Genomic_DNA"/>
</dbReference>
<organism evidence="1 2">
    <name type="scientific">Allosphingosinicella ginsenosidimutans</name>
    <dbReference type="NCBI Taxonomy" id="1176539"/>
    <lineage>
        <taxon>Bacteria</taxon>
        <taxon>Pseudomonadati</taxon>
        <taxon>Pseudomonadota</taxon>
        <taxon>Alphaproteobacteria</taxon>
        <taxon>Sphingomonadales</taxon>
        <taxon>Sphingomonadaceae</taxon>
        <taxon>Allosphingosinicella</taxon>
    </lineage>
</organism>
<reference evidence="1 2" key="1">
    <citation type="journal article" date="2015" name="J. Microbiol.">
        <title>Sphingosinicella ginsenosidimutans sp. nov., with ginsenoside converting activity.</title>
        <authorList>
            <person name="Kim J.K."/>
            <person name="Kang M.S."/>
            <person name="Park S.C."/>
            <person name="Kim K.M."/>
            <person name="Choi K."/>
            <person name="Yoon M.H."/>
            <person name="Im W.T."/>
        </authorList>
    </citation>
    <scope>NUCLEOTIDE SEQUENCE [LARGE SCALE GENOMIC DNA]</scope>
    <source>
        <strain evidence="1 2">BS-11</strain>
    </source>
</reference>
<comment type="caution">
    <text evidence="1">The sequence shown here is derived from an EMBL/GenBank/DDBJ whole genome shotgun (WGS) entry which is preliminary data.</text>
</comment>
<dbReference type="AlphaFoldDB" id="A0A5C6TSG4"/>
<dbReference type="OrthoDB" id="7595081at2"/>